<keyword evidence="3" id="KW-1003">Cell membrane</keyword>
<dbReference type="RefSeq" id="XP_763286.1">
    <property type="nucleotide sequence ID" value="XM_758193.1"/>
</dbReference>
<evidence type="ECO:0000256" key="2">
    <source>
        <dbReference type="ARBA" id="ARBA00004241"/>
    </source>
</evidence>
<keyword evidence="12" id="KW-1185">Reference proteome</keyword>
<evidence type="ECO:0000256" key="9">
    <source>
        <dbReference type="SAM" id="SignalP"/>
    </source>
</evidence>
<dbReference type="VEuPathDB" id="PiroplasmaDB:TpMuguga_03g00268"/>
<dbReference type="InParanoid" id="Q4N083"/>
<feature type="region of interest" description="Disordered" evidence="8">
    <location>
        <begin position="963"/>
        <end position="1009"/>
    </location>
</feature>
<evidence type="ECO:0000259" key="10">
    <source>
        <dbReference type="PROSITE" id="PS51701"/>
    </source>
</evidence>
<keyword evidence="6" id="KW-1015">Disulfide bond</keyword>
<dbReference type="AlphaFoldDB" id="Q4N083"/>
<accession>Q4N083</accession>
<dbReference type="EMBL" id="AAGK01000005">
    <property type="protein sequence ID" value="EAN31003.1"/>
    <property type="molecule type" value="Genomic_DNA"/>
</dbReference>
<evidence type="ECO:0000313" key="12">
    <source>
        <dbReference type="Proteomes" id="UP000001949"/>
    </source>
</evidence>
<dbReference type="GO" id="GO:0009986">
    <property type="term" value="C:cell surface"/>
    <property type="evidence" value="ECO:0007669"/>
    <property type="project" value="UniProtKB-SubCell"/>
</dbReference>
<comment type="caution">
    <text evidence="11">The sequence shown here is derived from an EMBL/GenBank/DDBJ whole genome shotgun (WGS) entry which is preliminary data.</text>
</comment>
<feature type="compositionally biased region" description="Basic and acidic residues" evidence="8">
    <location>
        <begin position="964"/>
        <end position="978"/>
    </location>
</feature>
<evidence type="ECO:0000313" key="11">
    <source>
        <dbReference type="EMBL" id="EAN31003.1"/>
    </source>
</evidence>
<name>Q4N083_THEPA</name>
<keyword evidence="5" id="KW-0472">Membrane</keyword>
<evidence type="ECO:0000256" key="4">
    <source>
        <dbReference type="ARBA" id="ARBA00022729"/>
    </source>
</evidence>
<evidence type="ECO:0000256" key="5">
    <source>
        <dbReference type="ARBA" id="ARBA00023136"/>
    </source>
</evidence>
<feature type="compositionally biased region" description="Acidic residues" evidence="8">
    <location>
        <begin position="477"/>
        <end position="493"/>
    </location>
</feature>
<dbReference type="GeneID" id="3500225"/>
<dbReference type="InterPro" id="IPR010884">
    <property type="entry name" value="6_CYS_dom"/>
</dbReference>
<organism evidence="11 12">
    <name type="scientific">Theileria parva</name>
    <name type="common">East coast fever infection agent</name>
    <dbReference type="NCBI Taxonomy" id="5875"/>
    <lineage>
        <taxon>Eukaryota</taxon>
        <taxon>Sar</taxon>
        <taxon>Alveolata</taxon>
        <taxon>Apicomplexa</taxon>
        <taxon>Aconoidasida</taxon>
        <taxon>Piroplasmida</taxon>
        <taxon>Theileriidae</taxon>
        <taxon>Theileria</taxon>
    </lineage>
</organism>
<dbReference type="PROSITE" id="PS51701">
    <property type="entry name" value="6_CYS"/>
    <property type="match status" value="1"/>
</dbReference>
<evidence type="ECO:0000256" key="6">
    <source>
        <dbReference type="ARBA" id="ARBA00023157"/>
    </source>
</evidence>
<feature type="domain" description="6-Cys" evidence="10">
    <location>
        <begin position="1028"/>
        <end position="1154"/>
    </location>
</feature>
<keyword evidence="4 9" id="KW-0732">Signal</keyword>
<evidence type="ECO:0000256" key="8">
    <source>
        <dbReference type="SAM" id="MobiDB-lite"/>
    </source>
</evidence>
<evidence type="ECO:0000256" key="1">
    <source>
        <dbReference type="ARBA" id="ARBA00004236"/>
    </source>
</evidence>
<dbReference type="Pfam" id="PF07422">
    <property type="entry name" value="s48_45"/>
    <property type="match status" value="1"/>
</dbReference>
<sequence>MKFIIKLLLIAVFSKLANGLEELTCDFTSGEGSLSNKYLSMCVRRFGLGTKIDIICPKNPKGRVDPRMVKEDIEEYEEDEYFIDFRRIIGKIKQNDLENKVRPDNDDEEYTLLPEDIEEVDVIVTDELINATKVERYEIWEIFGTKNENVVSRTSDAEKEVLTLKPPSDGVASVKTYKIMMYTCIKRKHFKKIDHNFLKLMRKLLYTPSSEDYRRLHIPLLGEVDEDVRIGVAFIIPGSFPKIVSGCGNVPNNFFKTFQDHNKVDGYTECKVDMMINPLVGFYCEGIVQPPECLFVLKSDFPNQLMTVSNHMIYDWGVIEGKLYFISYKSEQAYAPFRGYCECLDQEGKVSAKIIVERKTEHVLDIPQMLMKNRVKPIRGDWFAVTMHPGDKVKIILPPNVDNITSMNYRINKRNSKAIFGARLPSKNKDESESESETESVSESVSVSEDTDKDEDQDEEDGKDTEVGGEEVKSSSEEEEQSSESTDSEDSEPDYPFCRVLFRDSDIIKTFRSPGYKKREIRRYPFYTMLSPIDVKRQANSFIYTGEYVNQVPIWELFGGQALGIDDSELHKGILNIERGWKPMALKRGVDDIYYYWILKYEWSKIPEIVVKINILFAQVHDICAGCETVNSGIFYNVKDAEFCAHHFNLCQKQGVKHNTFDILSHLQFGIACAHDEVLYPPGLGGFMIDPRLNLIVDVDQEIKTLEFPSLQNFKIFRKKSWQIMNVTTFYASCLDSLGREKSRLTLYYASYETHANYRCFNFGEYILFIPKVKMFLPPFDHTRYTQRGNNTNSLPEIEFITIPKHVPAYHLELRQGIKLKISVVQPKPLYLCNEVDFGHLRTPVIASPDLTFTGVRKGRADIPQQLYTDASYSNRRFFPVNLTKYTYRLTLGEFDYLVPVQYSDLIATNIGGFRLKVIHYTKASVAPFFESIIMYLPIGSIVIIKSDILDSIDLLYASGSISEPEKSNSESSKDSERAGPSTEGASSSTGDDGNLRSKRAKKPPKADVRKMEVWGIHSVKIRATNPWVHGCGVNEPSEDFFKDTEKIIENGEEIGCTVDLRDKQIAGFYCPEPYKVDPPSCFKYMYVEGYSMPVALRDELLDGIWRETNGFKYIKLRRNIKTQVLLTFLRRKAYTCYCRTISGIIMSRIDVII</sequence>
<feature type="compositionally biased region" description="Basic and acidic residues" evidence="8">
    <location>
        <begin position="464"/>
        <end position="476"/>
    </location>
</feature>
<protein>
    <recommendedName>
        <fullName evidence="10">6-Cys domain-containing protein</fullName>
    </recommendedName>
</protein>
<feature type="signal peptide" evidence="9">
    <location>
        <begin position="1"/>
        <end position="19"/>
    </location>
</feature>
<proteinExistence type="predicted"/>
<evidence type="ECO:0000256" key="7">
    <source>
        <dbReference type="ARBA" id="ARBA00023180"/>
    </source>
</evidence>
<dbReference type="KEGG" id="tpv:TP03_0268"/>
<feature type="compositionally biased region" description="Acidic residues" evidence="8">
    <location>
        <begin position="449"/>
        <end position="463"/>
    </location>
</feature>
<dbReference type="eggNOG" id="ENOG502TN29">
    <property type="taxonomic scope" value="Eukaryota"/>
</dbReference>
<evidence type="ECO:0000256" key="3">
    <source>
        <dbReference type="ARBA" id="ARBA00022475"/>
    </source>
</evidence>
<dbReference type="InterPro" id="IPR038160">
    <property type="entry name" value="6_CYS_dom_sf"/>
</dbReference>
<reference evidence="11 12" key="1">
    <citation type="journal article" date="2005" name="Science">
        <title>Genome sequence of Theileria parva, a bovine pathogen that transforms lymphocytes.</title>
        <authorList>
            <person name="Gardner M.J."/>
            <person name="Bishop R."/>
            <person name="Shah T."/>
            <person name="de Villiers E.P."/>
            <person name="Carlton J.M."/>
            <person name="Hall N."/>
            <person name="Ren Q."/>
            <person name="Paulsen I.T."/>
            <person name="Pain A."/>
            <person name="Berriman M."/>
            <person name="Wilson R.J.M."/>
            <person name="Sato S."/>
            <person name="Ralph S.A."/>
            <person name="Mann D.J."/>
            <person name="Xiong Z."/>
            <person name="Shallom S.J."/>
            <person name="Weidman J."/>
            <person name="Jiang L."/>
            <person name="Lynn J."/>
            <person name="Weaver B."/>
            <person name="Shoaibi A."/>
            <person name="Domingo A.R."/>
            <person name="Wasawo D."/>
            <person name="Crabtree J."/>
            <person name="Wortman J.R."/>
            <person name="Haas B."/>
            <person name="Angiuoli S.V."/>
            <person name="Creasy T.H."/>
            <person name="Lu C."/>
            <person name="Suh B."/>
            <person name="Silva J.C."/>
            <person name="Utterback T.R."/>
            <person name="Feldblyum T.V."/>
            <person name="Pertea M."/>
            <person name="Allen J."/>
            <person name="Nierman W.C."/>
            <person name="Taracha E.L.N."/>
            <person name="Salzberg S.L."/>
            <person name="White O.R."/>
            <person name="Fitzhugh H.A."/>
            <person name="Morzaria S."/>
            <person name="Venter J.C."/>
            <person name="Fraser C.M."/>
            <person name="Nene V."/>
        </authorList>
    </citation>
    <scope>NUCLEOTIDE SEQUENCE [LARGE SCALE GENOMIC DNA]</scope>
    <source>
        <strain evidence="11 12">Muguga</strain>
    </source>
</reference>
<comment type="subcellular location">
    <subcellularLocation>
        <location evidence="1">Cell membrane</location>
    </subcellularLocation>
    <subcellularLocation>
        <location evidence="2">Cell surface</location>
    </subcellularLocation>
</comment>
<dbReference type="Proteomes" id="UP000001949">
    <property type="component" value="Unassembled WGS sequence"/>
</dbReference>
<dbReference type="OMA" id="FYCPEPY"/>
<feature type="region of interest" description="Disordered" evidence="8">
    <location>
        <begin position="422"/>
        <end position="495"/>
    </location>
</feature>
<keyword evidence="7" id="KW-0325">Glycoprotein</keyword>
<feature type="chain" id="PRO_5004241332" description="6-Cys domain-containing protein" evidence="9">
    <location>
        <begin position="20"/>
        <end position="1154"/>
    </location>
</feature>
<dbReference type="GO" id="GO:0005886">
    <property type="term" value="C:plasma membrane"/>
    <property type="evidence" value="ECO:0007669"/>
    <property type="project" value="UniProtKB-SubCell"/>
</dbReference>
<dbReference type="Gene3D" id="2.60.40.2860">
    <property type="match status" value="1"/>
</dbReference>
<gene>
    <name evidence="11" type="ordered locus">TP03_0268</name>
</gene>